<dbReference type="InterPro" id="IPR002347">
    <property type="entry name" value="SDR_fam"/>
</dbReference>
<sequence length="36" mass="3654">MRVLEGQVAVITGGGRGIGRAIAERYAAEGARVVVA</sequence>
<comment type="caution">
    <text evidence="1">The sequence shown here is derived from an EMBL/GenBank/DDBJ whole genome shotgun (WGS) entry which is preliminary data.</text>
</comment>
<keyword evidence="2" id="KW-1185">Reference proteome</keyword>
<protein>
    <submittedName>
        <fullName evidence="1">SDR family NAD(P)-dependent oxidoreductase</fullName>
    </submittedName>
</protein>
<dbReference type="Proteomes" id="UP001515943">
    <property type="component" value="Unassembled WGS sequence"/>
</dbReference>
<name>A0ABX1FUP4_9PSEU</name>
<dbReference type="Gene3D" id="3.40.50.720">
    <property type="entry name" value="NAD(P)-binding Rossmann-like Domain"/>
    <property type="match status" value="1"/>
</dbReference>
<dbReference type="SUPFAM" id="SSF51735">
    <property type="entry name" value="NAD(P)-binding Rossmann-fold domains"/>
    <property type="match status" value="1"/>
</dbReference>
<dbReference type="Pfam" id="PF00106">
    <property type="entry name" value="adh_short"/>
    <property type="match status" value="1"/>
</dbReference>
<gene>
    <name evidence="1" type="ORF">FXN61_41025</name>
</gene>
<dbReference type="EMBL" id="VSRL01000283">
    <property type="protein sequence ID" value="NKE62768.1"/>
    <property type="molecule type" value="Genomic_DNA"/>
</dbReference>
<organism evidence="1 2">
    <name type="scientific">Lentzea indica</name>
    <dbReference type="NCBI Taxonomy" id="2604800"/>
    <lineage>
        <taxon>Bacteria</taxon>
        <taxon>Bacillati</taxon>
        <taxon>Actinomycetota</taxon>
        <taxon>Actinomycetes</taxon>
        <taxon>Pseudonocardiales</taxon>
        <taxon>Pseudonocardiaceae</taxon>
        <taxon>Lentzea</taxon>
    </lineage>
</organism>
<evidence type="ECO:0000313" key="1">
    <source>
        <dbReference type="EMBL" id="NKE62768.1"/>
    </source>
</evidence>
<feature type="non-terminal residue" evidence="1">
    <location>
        <position position="36"/>
    </location>
</feature>
<proteinExistence type="predicted"/>
<dbReference type="InterPro" id="IPR036291">
    <property type="entry name" value="NAD(P)-bd_dom_sf"/>
</dbReference>
<evidence type="ECO:0000313" key="2">
    <source>
        <dbReference type="Proteomes" id="UP001515943"/>
    </source>
</evidence>
<dbReference type="RefSeq" id="WP_167979382.1">
    <property type="nucleotide sequence ID" value="NZ_VSRL01000283.1"/>
</dbReference>
<reference evidence="1 2" key="1">
    <citation type="submission" date="2019-08" db="EMBL/GenBank/DDBJ databases">
        <title>Lentzea from Indian Himalayas.</title>
        <authorList>
            <person name="Mandal S."/>
            <person name="Mallick Gupta A."/>
            <person name="Maiti P.K."/>
            <person name="Sarkar J."/>
            <person name="Mandal S."/>
        </authorList>
    </citation>
    <scope>NUCLEOTIDE SEQUENCE [LARGE SCALE GENOMIC DNA]</scope>
    <source>
        <strain evidence="1 2">PSKA42</strain>
    </source>
</reference>
<accession>A0ABX1FUP4</accession>